<comment type="pathway">
    <text evidence="2 9">Amino-acid biosynthesis; L-tryptophan biosynthesis; L-tryptophan from chorismate: step 3/5.</text>
</comment>
<gene>
    <name evidence="9" type="primary">trpF</name>
    <name evidence="11" type="ORF">Q767_04360</name>
</gene>
<protein>
    <recommendedName>
        <fullName evidence="4 9">N-(5'-phosphoribosyl)anthranilate isomerase</fullName>
        <shortName evidence="9">PRAI</shortName>
        <ecNumber evidence="3 9">5.3.1.24</ecNumber>
    </recommendedName>
</protein>
<accession>A0A0A2N903</accession>
<organism evidence="11 12">
    <name type="scientific">Flavobacterium enshiense DK69</name>
    <dbReference type="NCBI Taxonomy" id="1107311"/>
    <lineage>
        <taxon>Bacteria</taxon>
        <taxon>Pseudomonadati</taxon>
        <taxon>Bacteroidota</taxon>
        <taxon>Flavobacteriia</taxon>
        <taxon>Flavobacteriales</taxon>
        <taxon>Flavobacteriaceae</taxon>
        <taxon>Flavobacterium</taxon>
    </lineage>
</organism>
<reference evidence="12" key="1">
    <citation type="submission" date="2013-09" db="EMBL/GenBank/DDBJ databases">
        <authorList>
            <person name="Zeng Z."/>
            <person name="Chen C."/>
        </authorList>
    </citation>
    <scope>NUCLEOTIDE SEQUENCE [LARGE SCALE GENOMIC DNA]</scope>
    <source>
        <strain evidence="12">DK69</strain>
    </source>
</reference>
<dbReference type="CDD" id="cd00405">
    <property type="entry name" value="PRAI"/>
    <property type="match status" value="1"/>
</dbReference>
<dbReference type="OrthoDB" id="9786954at2"/>
<dbReference type="UniPathway" id="UPA00035">
    <property type="reaction ID" value="UER00042"/>
</dbReference>
<evidence type="ECO:0000256" key="8">
    <source>
        <dbReference type="ARBA" id="ARBA00023235"/>
    </source>
</evidence>
<keyword evidence="8 9" id="KW-0413">Isomerase</keyword>
<dbReference type="EMBL" id="JRLZ01000003">
    <property type="protein sequence ID" value="KGO96935.1"/>
    <property type="molecule type" value="Genomic_DNA"/>
</dbReference>
<dbReference type="GO" id="GO:0004640">
    <property type="term" value="F:phosphoribosylanthranilate isomerase activity"/>
    <property type="evidence" value="ECO:0007669"/>
    <property type="project" value="UniProtKB-UniRule"/>
</dbReference>
<dbReference type="InterPro" id="IPR013785">
    <property type="entry name" value="Aldolase_TIM"/>
</dbReference>
<keyword evidence="6 9" id="KW-0822">Tryptophan biosynthesis</keyword>
<dbReference type="GO" id="GO:0000162">
    <property type="term" value="P:L-tryptophan biosynthetic process"/>
    <property type="evidence" value="ECO:0007669"/>
    <property type="project" value="UniProtKB-UniRule"/>
</dbReference>
<dbReference type="EC" id="5.3.1.24" evidence="3 9"/>
<evidence type="ECO:0000313" key="11">
    <source>
        <dbReference type="EMBL" id="KGO96935.1"/>
    </source>
</evidence>
<feature type="domain" description="N-(5'phosphoribosyl) anthranilate isomerase (PRAI)" evidence="10">
    <location>
        <begin position="4"/>
        <end position="195"/>
    </location>
</feature>
<reference evidence="11 12" key="2">
    <citation type="journal article" date="2015" name="Stand. Genomic Sci.">
        <title>High quality draft genomic sequence of Flavobacterium enshiense DK69(T) and comparison among Flavobacterium genomes.</title>
        <authorList>
            <person name="Zeng Z."/>
            <person name="Chen C."/>
            <person name="Du H."/>
            <person name="Wang G."/>
            <person name="Li M."/>
        </authorList>
    </citation>
    <scope>NUCLEOTIDE SEQUENCE [LARGE SCALE GENOMIC DNA]</scope>
    <source>
        <strain evidence="11 12">DK69</strain>
    </source>
</reference>
<evidence type="ECO:0000256" key="4">
    <source>
        <dbReference type="ARBA" id="ARBA00022272"/>
    </source>
</evidence>
<dbReference type="PANTHER" id="PTHR42894:SF1">
    <property type="entry name" value="N-(5'-PHOSPHORIBOSYL)ANTHRANILATE ISOMERASE"/>
    <property type="match status" value="1"/>
</dbReference>
<dbReference type="Gene3D" id="3.20.20.70">
    <property type="entry name" value="Aldolase class I"/>
    <property type="match status" value="1"/>
</dbReference>
<dbReference type="PANTHER" id="PTHR42894">
    <property type="entry name" value="N-(5'-PHOSPHORIBOSYL)ANTHRANILATE ISOMERASE"/>
    <property type="match status" value="1"/>
</dbReference>
<evidence type="ECO:0000256" key="9">
    <source>
        <dbReference type="HAMAP-Rule" id="MF_00135"/>
    </source>
</evidence>
<dbReference type="InterPro" id="IPR001240">
    <property type="entry name" value="PRAI_dom"/>
</dbReference>
<dbReference type="AlphaFoldDB" id="A0A0A2N903"/>
<dbReference type="HAMAP" id="MF_00135">
    <property type="entry name" value="PRAI"/>
    <property type="match status" value="1"/>
</dbReference>
<evidence type="ECO:0000256" key="5">
    <source>
        <dbReference type="ARBA" id="ARBA00022605"/>
    </source>
</evidence>
<keyword evidence="7 9" id="KW-0057">Aromatic amino acid biosynthesis</keyword>
<evidence type="ECO:0000256" key="1">
    <source>
        <dbReference type="ARBA" id="ARBA00001164"/>
    </source>
</evidence>
<dbReference type="RefSeq" id="WP_035629890.1">
    <property type="nucleotide sequence ID" value="NZ_AVCS01000002.1"/>
</dbReference>
<evidence type="ECO:0000256" key="6">
    <source>
        <dbReference type="ARBA" id="ARBA00022822"/>
    </source>
</evidence>
<evidence type="ECO:0000256" key="2">
    <source>
        <dbReference type="ARBA" id="ARBA00004664"/>
    </source>
</evidence>
<dbReference type="STRING" id="1107311.Q767_04360"/>
<proteinExistence type="inferred from homology"/>
<dbReference type="InterPro" id="IPR011060">
    <property type="entry name" value="RibuloseP-bd_barrel"/>
</dbReference>
<evidence type="ECO:0000256" key="7">
    <source>
        <dbReference type="ARBA" id="ARBA00023141"/>
    </source>
</evidence>
<dbReference type="SUPFAM" id="SSF51366">
    <property type="entry name" value="Ribulose-phoshate binding barrel"/>
    <property type="match status" value="1"/>
</dbReference>
<name>A0A0A2N903_9FLAO</name>
<dbReference type="Proteomes" id="UP000030149">
    <property type="component" value="Unassembled WGS sequence"/>
</dbReference>
<keyword evidence="12" id="KW-1185">Reference proteome</keyword>
<evidence type="ECO:0000256" key="3">
    <source>
        <dbReference type="ARBA" id="ARBA00012572"/>
    </source>
</evidence>
<dbReference type="PATRIC" id="fig|1107311.5.peg.2035"/>
<comment type="catalytic activity">
    <reaction evidence="1 9">
        <text>N-(5-phospho-beta-D-ribosyl)anthranilate = 1-(2-carboxyphenylamino)-1-deoxy-D-ribulose 5-phosphate</text>
        <dbReference type="Rhea" id="RHEA:21540"/>
        <dbReference type="ChEBI" id="CHEBI:18277"/>
        <dbReference type="ChEBI" id="CHEBI:58613"/>
        <dbReference type="EC" id="5.3.1.24"/>
    </reaction>
</comment>
<dbReference type="Pfam" id="PF00697">
    <property type="entry name" value="PRAI"/>
    <property type="match status" value="1"/>
</dbReference>
<keyword evidence="5 9" id="KW-0028">Amino-acid biosynthesis</keyword>
<comment type="caution">
    <text evidence="11">The sequence shown here is derived from an EMBL/GenBank/DDBJ whole genome shotgun (WGS) entry which is preliminary data.</text>
</comment>
<evidence type="ECO:0000259" key="10">
    <source>
        <dbReference type="Pfam" id="PF00697"/>
    </source>
</evidence>
<comment type="similarity">
    <text evidence="9">Belongs to the TrpF family.</text>
</comment>
<dbReference type="InterPro" id="IPR044643">
    <property type="entry name" value="TrpF_fam"/>
</dbReference>
<sequence>MKTKICGMKYSSNIEEVAKLQPDYLGFIFYEKSPRFFNKEIPILPKSTQKVGVFVDAYLDDILDKIRRYNLQLVQLHGNESPEFCYLLKHINIKVIKAFSIDDNFDFQTITPYENVCDYFLFDTKGQYHGGNGTTFNWQILKNYPSQKPFFLSGGIGLEEVKTIQQMNLPIHAIDVNSKFEIEPGLKNTQLLKQLQHVISS</sequence>
<evidence type="ECO:0000313" key="12">
    <source>
        <dbReference type="Proteomes" id="UP000030149"/>
    </source>
</evidence>
<dbReference type="eggNOG" id="COG0135">
    <property type="taxonomic scope" value="Bacteria"/>
</dbReference>